<gene>
    <name evidence="2" type="ORF">MEUPH1_LOCUS19928</name>
</gene>
<keyword evidence="3" id="KW-1185">Reference proteome</keyword>
<sequence>MRSAAVAGLCRVSTNRAVLFVLCPYKVMPRDGRKIAVHRASPSDAGAVAGAAYHGRRALCTTRPRPIGAHRYRSHRIDGNGFVRQDAHRPRTVRPLYEKLP</sequence>
<name>A0AAV0XA99_9HEMI</name>
<dbReference type="Proteomes" id="UP001160148">
    <property type="component" value="Unassembled WGS sequence"/>
</dbReference>
<evidence type="ECO:0000313" key="3">
    <source>
        <dbReference type="Proteomes" id="UP001160148"/>
    </source>
</evidence>
<comment type="caution">
    <text evidence="2">The sequence shown here is derived from an EMBL/GenBank/DDBJ whole genome shotgun (WGS) entry which is preliminary data.</text>
</comment>
<protein>
    <submittedName>
        <fullName evidence="2">Uncharacterized protein</fullName>
    </submittedName>
</protein>
<feature type="region of interest" description="Disordered" evidence="1">
    <location>
        <begin position="78"/>
        <end position="101"/>
    </location>
</feature>
<dbReference type="AlphaFoldDB" id="A0AAV0XA99"/>
<dbReference type="EMBL" id="CARXXK010000004">
    <property type="protein sequence ID" value="CAI6365185.1"/>
    <property type="molecule type" value="Genomic_DNA"/>
</dbReference>
<proteinExistence type="predicted"/>
<accession>A0AAV0XA99</accession>
<evidence type="ECO:0000313" key="2">
    <source>
        <dbReference type="EMBL" id="CAI6365185.1"/>
    </source>
</evidence>
<evidence type="ECO:0000256" key="1">
    <source>
        <dbReference type="SAM" id="MobiDB-lite"/>
    </source>
</evidence>
<organism evidence="2 3">
    <name type="scientific">Macrosiphum euphorbiae</name>
    <name type="common">potato aphid</name>
    <dbReference type="NCBI Taxonomy" id="13131"/>
    <lineage>
        <taxon>Eukaryota</taxon>
        <taxon>Metazoa</taxon>
        <taxon>Ecdysozoa</taxon>
        <taxon>Arthropoda</taxon>
        <taxon>Hexapoda</taxon>
        <taxon>Insecta</taxon>
        <taxon>Pterygota</taxon>
        <taxon>Neoptera</taxon>
        <taxon>Paraneoptera</taxon>
        <taxon>Hemiptera</taxon>
        <taxon>Sternorrhyncha</taxon>
        <taxon>Aphidomorpha</taxon>
        <taxon>Aphidoidea</taxon>
        <taxon>Aphididae</taxon>
        <taxon>Macrosiphini</taxon>
        <taxon>Macrosiphum</taxon>
    </lineage>
</organism>
<reference evidence="2 3" key="1">
    <citation type="submission" date="2023-01" db="EMBL/GenBank/DDBJ databases">
        <authorList>
            <person name="Whitehead M."/>
        </authorList>
    </citation>
    <scope>NUCLEOTIDE SEQUENCE [LARGE SCALE GENOMIC DNA]</scope>
</reference>